<gene>
    <name evidence="7" type="ORF">FYK34_06190</name>
    <name evidence="8" type="ORF">FYK34_08315</name>
    <name evidence="9" type="ORF">FYK34_12005</name>
    <name evidence="10" type="ORF">FYK34_14475</name>
    <name evidence="11" type="ORF">FYK34_20285</name>
</gene>
<evidence type="ECO:0000256" key="2">
    <source>
        <dbReference type="ARBA" id="ARBA00022578"/>
    </source>
</evidence>
<dbReference type="PANTHER" id="PTHR35004">
    <property type="entry name" value="TRANSPOSASE RV3428C-RELATED"/>
    <property type="match status" value="1"/>
</dbReference>
<dbReference type="InterPro" id="IPR012337">
    <property type="entry name" value="RNaseH-like_sf"/>
</dbReference>
<dbReference type="KEGG" id="chrm:FYK34_14475"/>
<comment type="similarity">
    <text evidence="1">Belongs to the transposase IS21/IS408/IS1162 family.</text>
</comment>
<evidence type="ECO:0000259" key="5">
    <source>
        <dbReference type="PROSITE" id="PS50531"/>
    </source>
</evidence>
<evidence type="ECO:0000256" key="3">
    <source>
        <dbReference type="ARBA" id="ARBA00023125"/>
    </source>
</evidence>
<dbReference type="SUPFAM" id="SSF53098">
    <property type="entry name" value="Ribonuclease H-like"/>
    <property type="match status" value="1"/>
</dbReference>
<name>A0A5C1DHK7_9NEIS</name>
<dbReference type="EMBL" id="CP043473">
    <property type="protein sequence ID" value="QEL55573.1"/>
    <property type="molecule type" value="Genomic_DNA"/>
</dbReference>
<dbReference type="Proteomes" id="UP000322079">
    <property type="component" value="Chromosome"/>
</dbReference>
<dbReference type="EMBL" id="CP043473">
    <property type="protein sequence ID" value="QEL56681.1"/>
    <property type="molecule type" value="Genomic_DNA"/>
</dbReference>
<evidence type="ECO:0000256" key="4">
    <source>
        <dbReference type="ARBA" id="ARBA00023172"/>
    </source>
</evidence>
<dbReference type="InterPro" id="IPR054353">
    <property type="entry name" value="IstA-like_C"/>
</dbReference>
<evidence type="ECO:0000313" key="8">
    <source>
        <dbReference type="EMBL" id="QEL55573.1"/>
    </source>
</evidence>
<dbReference type="PROSITE" id="PS50994">
    <property type="entry name" value="INTEGRASE"/>
    <property type="match status" value="1"/>
</dbReference>
<accession>A0A5C1DHK7</accession>
<dbReference type="KEGG" id="chrm:FYK34_06190"/>
<keyword evidence="2" id="KW-0815">Transposition</keyword>
<evidence type="ECO:0000259" key="6">
    <source>
        <dbReference type="PROSITE" id="PS50994"/>
    </source>
</evidence>
<dbReference type="InterPro" id="IPR001584">
    <property type="entry name" value="Integrase_cat-core"/>
</dbReference>
<dbReference type="NCBIfam" id="NF033546">
    <property type="entry name" value="transpos_IS21"/>
    <property type="match status" value="1"/>
</dbReference>
<proteinExistence type="inferred from homology"/>
<dbReference type="EMBL" id="CP043473">
    <property type="protein sequence ID" value="QEL57733.1"/>
    <property type="molecule type" value="Genomic_DNA"/>
</dbReference>
<dbReference type="GO" id="GO:0006310">
    <property type="term" value="P:DNA recombination"/>
    <property type="evidence" value="ECO:0007669"/>
    <property type="project" value="UniProtKB-KW"/>
</dbReference>
<protein>
    <submittedName>
        <fullName evidence="9">IS21 family transposase</fullName>
    </submittedName>
</protein>
<feature type="domain" description="HTH IS21-type" evidence="5">
    <location>
        <begin position="3"/>
        <end position="64"/>
    </location>
</feature>
<keyword evidence="4" id="KW-0233">DNA recombination</keyword>
<dbReference type="PANTHER" id="PTHR35004:SF7">
    <property type="entry name" value="INTEGRASE PROTEIN"/>
    <property type="match status" value="1"/>
</dbReference>
<dbReference type="KEGG" id="chrm:FYK34_08315"/>
<reference evidence="9 12" key="1">
    <citation type="submission" date="2019-08" db="EMBL/GenBank/DDBJ databases">
        <title>Chromobacterium paludis, a novel bacterium isolated from a Maryland marsh pond.</title>
        <authorList>
            <person name="Blackburn M.B."/>
            <person name="Gundersen-Rindal D.E."/>
        </authorList>
    </citation>
    <scope>NUCLEOTIDE SEQUENCE [LARGE SCALE GENOMIC DNA]</scope>
    <source>
        <strain evidence="9">257-1</strain>
        <strain evidence="12">IIBBL 257-1</strain>
    </source>
</reference>
<dbReference type="InterPro" id="IPR036397">
    <property type="entry name" value="RNaseH_sf"/>
</dbReference>
<dbReference type="KEGG" id="chrm:FYK34_20285"/>
<keyword evidence="3" id="KW-0238">DNA-binding</keyword>
<dbReference type="InterPro" id="IPR017894">
    <property type="entry name" value="HTH_IS21_transposase_type"/>
</dbReference>
<evidence type="ECO:0000256" key="1">
    <source>
        <dbReference type="ARBA" id="ARBA00009277"/>
    </source>
</evidence>
<feature type="domain" description="Integrase catalytic" evidence="6">
    <location>
        <begin position="121"/>
        <end position="308"/>
    </location>
</feature>
<dbReference type="Pfam" id="PF00665">
    <property type="entry name" value="rve"/>
    <property type="match status" value="1"/>
</dbReference>
<evidence type="ECO:0000313" key="12">
    <source>
        <dbReference type="Proteomes" id="UP000322079"/>
    </source>
</evidence>
<evidence type="ECO:0000313" key="11">
    <source>
        <dbReference type="EMBL" id="QEL57733.1"/>
    </source>
</evidence>
<dbReference type="AlphaFoldDB" id="A0A5C1DHK7"/>
<dbReference type="GO" id="GO:0003677">
    <property type="term" value="F:DNA binding"/>
    <property type="evidence" value="ECO:0007669"/>
    <property type="project" value="UniProtKB-KW"/>
</dbReference>
<sequence length="496" mass="55847">METIGKIRRRHLVGNESISAVARSLNLSRNTVKKYLKATTAPQYQRQPRHPRLGAFMDTLNAWLKRDSQLPKAQRRTARRLFECLQAEGYRGAYDSIQRHVKAWKAAQPGTLTPKQAFVPLLFAPGEVCQFDWSYEQVVLGGIAQTIKLAHFRLAYSRQPFVIAYPRETQEMVLDAHVQAFAFFGGAPRKVIYDNLKAVVDAIFTGKSRRFNSRHLALANHYLFEPVACTPASGWEKGQVENQVGNIREWLFTPTPRFADFAALNAHLAQRCRELGQRQHPHQPVTVAAAWADERQQLTPIAMPFDSYVEQALRVSSTCLVTIERNRYSVPAQWAGKVVSVRVSAGQIRAVADGAEIACHDRRFGRDQWICEPWHYVPILQTKPGALRHGRPFVEWVLPAAIETVRQALMKEAKGDRAFADLLLAARETGLEALEVACQLALEHKAISAPIILNELRRLTEPARPAALSVMENLQLKEAPAANCARYDQLLEGCHD</sequence>
<dbReference type="GO" id="GO:0015074">
    <property type="term" value="P:DNA integration"/>
    <property type="evidence" value="ECO:0007669"/>
    <property type="project" value="InterPro"/>
</dbReference>
<dbReference type="PROSITE" id="PS50531">
    <property type="entry name" value="HTH_IS21"/>
    <property type="match status" value="1"/>
</dbReference>
<dbReference type="Pfam" id="PF22483">
    <property type="entry name" value="Mu-transpos_C_2"/>
    <property type="match status" value="1"/>
</dbReference>
<dbReference type="KEGG" id="chrm:FYK34_12005"/>
<dbReference type="EMBL" id="CP043473">
    <property type="protein sequence ID" value="QEL56236.1"/>
    <property type="molecule type" value="Genomic_DNA"/>
</dbReference>
<dbReference type="Gene3D" id="3.30.420.10">
    <property type="entry name" value="Ribonuclease H-like superfamily/Ribonuclease H"/>
    <property type="match status" value="1"/>
</dbReference>
<evidence type="ECO:0000313" key="10">
    <source>
        <dbReference type="EMBL" id="QEL56681.1"/>
    </source>
</evidence>
<organism evidence="9 12">
    <name type="scientific">Chromobacterium paludis</name>
    <dbReference type="NCBI Taxonomy" id="2605945"/>
    <lineage>
        <taxon>Bacteria</taxon>
        <taxon>Pseudomonadati</taxon>
        <taxon>Pseudomonadota</taxon>
        <taxon>Betaproteobacteria</taxon>
        <taxon>Neisseriales</taxon>
        <taxon>Chromobacteriaceae</taxon>
        <taxon>Chromobacterium</taxon>
    </lineage>
</organism>
<dbReference type="GO" id="GO:0032196">
    <property type="term" value="P:transposition"/>
    <property type="evidence" value="ECO:0007669"/>
    <property type="project" value="UniProtKB-KW"/>
</dbReference>
<evidence type="ECO:0000313" key="7">
    <source>
        <dbReference type="EMBL" id="QEL55183.1"/>
    </source>
</evidence>
<dbReference type="EMBL" id="CP043473">
    <property type="protein sequence ID" value="QEL55183.1"/>
    <property type="molecule type" value="Genomic_DNA"/>
</dbReference>
<keyword evidence="12" id="KW-1185">Reference proteome</keyword>
<evidence type="ECO:0000313" key="9">
    <source>
        <dbReference type="EMBL" id="QEL56236.1"/>
    </source>
</evidence>
<dbReference type="RefSeq" id="WP_149295553.1">
    <property type="nucleotide sequence ID" value="NZ_CP043473.1"/>
</dbReference>